<evidence type="ECO:0000313" key="2">
    <source>
        <dbReference type="EMBL" id="TNN38378.1"/>
    </source>
</evidence>
<dbReference type="EMBL" id="SRLO01001376">
    <property type="protein sequence ID" value="TNN38378.1"/>
    <property type="molecule type" value="Genomic_DNA"/>
</dbReference>
<feature type="region of interest" description="Disordered" evidence="1">
    <location>
        <begin position="342"/>
        <end position="399"/>
    </location>
</feature>
<feature type="region of interest" description="Disordered" evidence="1">
    <location>
        <begin position="171"/>
        <end position="220"/>
    </location>
</feature>
<proteinExistence type="predicted"/>
<name>A0A4Z2FB17_9TELE</name>
<accession>A0A4Z2FB17</accession>
<comment type="caution">
    <text evidence="2">The sequence shown here is derived from an EMBL/GenBank/DDBJ whole genome shotgun (WGS) entry which is preliminary data.</text>
</comment>
<dbReference type="AlphaFoldDB" id="A0A4Z2FB17"/>
<keyword evidence="3" id="KW-1185">Reference proteome</keyword>
<gene>
    <name evidence="2" type="ORF">EYF80_051463</name>
</gene>
<sequence length="606" mass="65132">MTKPKPSFSPRWISTSYGCREAGATALPPPPPPPLPMPLVEPLPELTVLREFWLPWGVRLPSVRLGAWVLLWWEEAGDGGTNDHVGPPWPPAAAQRLAVGLTGVAGGLAPHGEVDVALLGRLLHQLHHQLVRLAHHRRAVHAGQLVARAQAAVLVRRAILHDVADVDLEEERRRHAEGNTETHAPPVRSPRVQQLHLGRTHRRKSKRKHTEREDHSFTSFTDWSRQNAQIATSTGRWRRSQTHRLAGLVSSQDPEAEARVLPPEEDVLVLAGEGAGVRGVLLVGEARQGLRGGVARHGGGWRRVAGGVGVGGATMAAHAELGAALAVLPLQLLLWDHERVRDGPESPQGHHKVPKRSLQGHHKVTKRSPKGLYKVTTRSPKGLHKVTKRSLQGHHKHGDLAAPGALAEQVHHLVVAHVLHVPLVDLHQDVGLPQAAAARVIHDLLDALAAARQAVGDGEAEALVALLHVDGDELGLRGDGRRHVHHVAGVAAGRRLGRPRRAARPRAAGAAIERAGLAAGRVEGLLPVDDDGLLVHDGHRGHQAGVGVVGVEGQRVAAAQRQVHHGADGDGLEDLHHLGVGVAQNHGVVHAHDNVACGEHRERRRI</sequence>
<dbReference type="Proteomes" id="UP000314294">
    <property type="component" value="Unassembled WGS sequence"/>
</dbReference>
<protein>
    <submittedName>
        <fullName evidence="2">Uncharacterized protein</fullName>
    </submittedName>
</protein>
<feature type="compositionally biased region" description="Basic residues" evidence="1">
    <location>
        <begin position="381"/>
        <end position="397"/>
    </location>
</feature>
<reference evidence="2 3" key="1">
    <citation type="submission" date="2019-03" db="EMBL/GenBank/DDBJ databases">
        <title>First draft genome of Liparis tanakae, snailfish: a comprehensive survey of snailfish specific genes.</title>
        <authorList>
            <person name="Kim W."/>
            <person name="Song I."/>
            <person name="Jeong J.-H."/>
            <person name="Kim D."/>
            <person name="Kim S."/>
            <person name="Ryu S."/>
            <person name="Song J.Y."/>
            <person name="Lee S.K."/>
        </authorList>
    </citation>
    <scope>NUCLEOTIDE SEQUENCE [LARGE SCALE GENOMIC DNA]</scope>
    <source>
        <tissue evidence="2">Muscle</tissue>
    </source>
</reference>
<feature type="compositionally biased region" description="Basic residues" evidence="1">
    <location>
        <begin position="198"/>
        <end position="209"/>
    </location>
</feature>
<organism evidence="2 3">
    <name type="scientific">Liparis tanakae</name>
    <name type="common">Tanaka's snailfish</name>
    <dbReference type="NCBI Taxonomy" id="230148"/>
    <lineage>
        <taxon>Eukaryota</taxon>
        <taxon>Metazoa</taxon>
        <taxon>Chordata</taxon>
        <taxon>Craniata</taxon>
        <taxon>Vertebrata</taxon>
        <taxon>Euteleostomi</taxon>
        <taxon>Actinopterygii</taxon>
        <taxon>Neopterygii</taxon>
        <taxon>Teleostei</taxon>
        <taxon>Neoteleostei</taxon>
        <taxon>Acanthomorphata</taxon>
        <taxon>Eupercaria</taxon>
        <taxon>Perciformes</taxon>
        <taxon>Cottioidei</taxon>
        <taxon>Cottales</taxon>
        <taxon>Liparidae</taxon>
        <taxon>Liparis</taxon>
    </lineage>
</organism>
<feature type="compositionally biased region" description="Basic residues" evidence="1">
    <location>
        <begin position="349"/>
        <end position="369"/>
    </location>
</feature>
<feature type="compositionally biased region" description="Basic and acidic residues" evidence="1">
    <location>
        <begin position="171"/>
        <end position="180"/>
    </location>
</feature>
<evidence type="ECO:0000313" key="3">
    <source>
        <dbReference type="Proteomes" id="UP000314294"/>
    </source>
</evidence>
<evidence type="ECO:0000256" key="1">
    <source>
        <dbReference type="SAM" id="MobiDB-lite"/>
    </source>
</evidence>